<dbReference type="SMART" id="SM00254">
    <property type="entry name" value="ShKT"/>
    <property type="match status" value="1"/>
</dbReference>
<name>A0A267GJ37_9PLAT</name>
<keyword evidence="2" id="KW-0964">Secreted</keyword>
<dbReference type="InterPro" id="IPR003582">
    <property type="entry name" value="ShKT_dom"/>
</dbReference>
<dbReference type="PANTHER" id="PTHR14905">
    <property type="entry name" value="NG37"/>
    <property type="match status" value="1"/>
</dbReference>
<dbReference type="OrthoDB" id="6114226at2759"/>
<dbReference type="Proteomes" id="UP000215902">
    <property type="component" value="Unassembled WGS sequence"/>
</dbReference>
<evidence type="ECO:0000313" key="10">
    <source>
        <dbReference type="EMBL" id="PAA86075.1"/>
    </source>
</evidence>
<dbReference type="SUPFAM" id="SSF53300">
    <property type="entry name" value="vWA-like"/>
    <property type="match status" value="2"/>
</dbReference>
<feature type="domain" description="ShKT" evidence="9">
    <location>
        <begin position="1085"/>
        <end position="1123"/>
    </location>
</feature>
<dbReference type="InterPro" id="IPR002035">
    <property type="entry name" value="VWF_A"/>
</dbReference>
<feature type="signal peptide" evidence="6">
    <location>
        <begin position="1"/>
        <end position="21"/>
    </location>
</feature>
<evidence type="ECO:0000259" key="9">
    <source>
        <dbReference type="PROSITE" id="PS51670"/>
    </source>
</evidence>
<evidence type="ECO:0000313" key="11">
    <source>
        <dbReference type="Proteomes" id="UP000215902"/>
    </source>
</evidence>
<feature type="domain" description="VWFD" evidence="8">
    <location>
        <begin position="731"/>
        <end position="916"/>
    </location>
</feature>
<evidence type="ECO:0000256" key="2">
    <source>
        <dbReference type="ARBA" id="ARBA00022525"/>
    </source>
</evidence>
<accession>A0A267GJ37</accession>
<comment type="subcellular location">
    <subcellularLocation>
        <location evidence="1">Secreted</location>
    </subcellularLocation>
</comment>
<feature type="disulfide bond" evidence="5">
    <location>
        <begin position="1138"/>
        <end position="1156"/>
    </location>
</feature>
<evidence type="ECO:0000256" key="4">
    <source>
        <dbReference type="ARBA" id="ARBA00023157"/>
    </source>
</evidence>
<protein>
    <recommendedName>
        <fullName evidence="12">VWFA domain-containing protein</fullName>
    </recommendedName>
</protein>
<evidence type="ECO:0000259" key="7">
    <source>
        <dbReference type="PROSITE" id="PS50234"/>
    </source>
</evidence>
<dbReference type="InterPro" id="IPR014853">
    <property type="entry name" value="VWF/SSPO/ZAN-like_Cys-rich_dom"/>
</dbReference>
<proteinExistence type="predicted"/>
<keyword evidence="3 6" id="KW-0732">Signal</keyword>
<dbReference type="PANTHER" id="PTHR14905:SF7">
    <property type="entry name" value="VON WILLEBRAND FACTOR A DOMAIN-CONTAINING PROTEIN 7"/>
    <property type="match status" value="1"/>
</dbReference>
<organism evidence="10 11">
    <name type="scientific">Macrostomum lignano</name>
    <dbReference type="NCBI Taxonomy" id="282301"/>
    <lineage>
        <taxon>Eukaryota</taxon>
        <taxon>Metazoa</taxon>
        <taxon>Spiralia</taxon>
        <taxon>Lophotrochozoa</taxon>
        <taxon>Platyhelminthes</taxon>
        <taxon>Rhabditophora</taxon>
        <taxon>Macrostomorpha</taxon>
        <taxon>Macrostomida</taxon>
        <taxon>Macrostomidae</taxon>
        <taxon>Macrostomum</taxon>
    </lineage>
</organism>
<dbReference type="InterPro" id="IPR056861">
    <property type="entry name" value="HMCN1-like_VWA"/>
</dbReference>
<evidence type="ECO:0000259" key="8">
    <source>
        <dbReference type="PROSITE" id="PS51233"/>
    </source>
</evidence>
<dbReference type="InterPro" id="IPR001846">
    <property type="entry name" value="VWF_type-D"/>
</dbReference>
<evidence type="ECO:0000256" key="1">
    <source>
        <dbReference type="ARBA" id="ARBA00004613"/>
    </source>
</evidence>
<dbReference type="PROSITE" id="PS51670">
    <property type="entry name" value="SHKT"/>
    <property type="match status" value="2"/>
</dbReference>
<dbReference type="CDD" id="cd00198">
    <property type="entry name" value="vWFA"/>
    <property type="match status" value="2"/>
</dbReference>
<keyword evidence="11" id="KW-1185">Reference proteome</keyword>
<dbReference type="InterPro" id="IPR036084">
    <property type="entry name" value="Ser_inhib-like_sf"/>
</dbReference>
<dbReference type="Pfam" id="PF25106">
    <property type="entry name" value="VWA_4"/>
    <property type="match status" value="2"/>
</dbReference>
<evidence type="ECO:0000256" key="3">
    <source>
        <dbReference type="ARBA" id="ARBA00022729"/>
    </source>
</evidence>
<evidence type="ECO:0000256" key="6">
    <source>
        <dbReference type="SAM" id="SignalP"/>
    </source>
</evidence>
<dbReference type="SMART" id="SM00216">
    <property type="entry name" value="VWD"/>
    <property type="match status" value="1"/>
</dbReference>
<dbReference type="InterPro" id="IPR036465">
    <property type="entry name" value="vWFA_dom_sf"/>
</dbReference>
<reference evidence="10 11" key="1">
    <citation type="submission" date="2017-06" db="EMBL/GenBank/DDBJ databases">
        <title>A platform for efficient transgenesis in Macrostomum lignano, a flatworm model organism for stem cell research.</title>
        <authorList>
            <person name="Berezikov E."/>
        </authorList>
    </citation>
    <scope>NUCLEOTIDE SEQUENCE [LARGE SCALE GENOMIC DNA]</scope>
    <source>
        <strain evidence="10">DV1</strain>
        <tissue evidence="10">Whole organism</tissue>
    </source>
</reference>
<gene>
    <name evidence="10" type="ORF">BOX15_Mlig022224g1</name>
</gene>
<dbReference type="CDD" id="cd19941">
    <property type="entry name" value="TIL"/>
    <property type="match status" value="1"/>
</dbReference>
<dbReference type="SUPFAM" id="SSF57567">
    <property type="entry name" value="Serine protease inhibitors"/>
    <property type="match status" value="1"/>
</dbReference>
<dbReference type="Gene3D" id="3.40.50.410">
    <property type="entry name" value="von Willebrand factor, type A domain"/>
    <property type="match status" value="2"/>
</dbReference>
<dbReference type="SMART" id="SM00832">
    <property type="entry name" value="C8"/>
    <property type="match status" value="1"/>
</dbReference>
<dbReference type="Pfam" id="PF00094">
    <property type="entry name" value="VWD"/>
    <property type="match status" value="1"/>
</dbReference>
<feature type="domain" description="ShKT" evidence="9">
    <location>
        <begin position="1129"/>
        <end position="1165"/>
    </location>
</feature>
<keyword evidence="4 5" id="KW-1015">Disulfide bond</keyword>
<comment type="caution">
    <text evidence="5">Lacks conserved residue(s) required for the propagation of feature annotation.</text>
</comment>
<sequence>MRTALWLPLVVCAALALSVEGKPSDAAVSSTRSKSCPPGSKVSYISKKWCKCEPPQPEFYGSLIFVIDITGSMQPELNAVKENIERILRANTRFKDYVVALFGDPYIRRVRRSSSKSVIWNFIRPIRASSGGDCPEYSLSGIEDALKEAHGKSVLFLFTDAAAKDRKTKEKKVIAMLKKRRVEVIVIATGQLCHGSYKNEYHNLVSVRGGRVIRMNKEEISDVMTYVIKGVSGKLSFKGFPKDADKLRASLEGTCSCRIAKIKKCIPLPKPKPKPKPDCPRGFKKQIKKEKTCSCKPIRPENNYGSLIFVVDITNSMQTEIDIVKDNIKKIVKANRRFSNYVIATFGDPYVRQVLKSNDKKELWDRLDSIFARGGGDCPEYSLSAVVDAAKKADENSVMFLFTDACAKDYKTKLDQAKKILVEKHTQIITVATGDLCKKQRYPYHNEYDILAKATGGQVAHLSKGQMKKVMKFMLKAVAGEVSFQAFPSSASKLDSVLKGSCECREELLISCVKIDIKCPKDYASKGRCVDGKRTETRYTYRVVKGVCVKSGEKTIRYKGCEHTKCKKSKFVWSPCVAGWKSRTEYLYTYKESARKCVRTSRKVGRSRCKMPCPVYKRVLKKGSCYRHKGKFYRNEKYQTNIRHKVYLCKRVTKTRRVRCNLSPCPKSRVVRGVCKAQSTRGHKKGRKSVTFSHSSGLYTHDKHIYYVRNSRAKCVRKVRVQRRLCATKMCRCFAIGDPHYKTFDRLRIDFYGGCKYILAETVSSSGECAFRISGKNWYRGRKLKHRVSWTKYIELTIGGHTYKLGQQRLLFVDNQPTLVPHRLHDGLGYIFYSGRAIEFASEKCGINVYWDGKSAAGVQINRAKYGGHVRGLCGNCDGDASNDLTDRAGTVYKDRSYANVQKLALSYLVTEKSEESVEEIERCKDSDGPPEISNEVEKKYSEKEWCGIISKDSGPFSKCLSSGKISYEFYFRSCVIDLSLLEEQQTLLKQTYCEIIQAVNEDCAEVGFEGIDWRTHTDCTPKCPANSHFTTKMNPCPATCESAIFHTKRQCFKLPNREGCECKNGYVLDGQRCVRMGECSCLSCNDAAPAKQCARWKRQGHCKSLFETSGMLMACRKTCGFCHEKPACEDYIASSVCAKAKARGNCDKSFYKHFCGLTCNWRNCPCRSGKTIRGKCGSDLTRKVTIFRYKRGRDRECTLDQVVRRESCGKCVSNVEKSWGKCNYCTGKRVGKKVETYKSGIRCLKRRSAIYMSCSLCKFPNGKTRKVIDRFCKGGNTIITRYKVKRQSGCYKCSSEKTFTSKVISCRKNPRVSTTPVRGTKTEKLKICVYHLRRCRCLESCKTIVQPTECKPRSLIKKRCVIRNRAPVWKSFWQYERLVRKKLKTRCERYRRTHIGRVVCPKRLKSITIRGKNCKLSARITFYHVSSKCACTKVVKYRSKGFYCCPKPKTKKGPCSIKRGVNVMRTVRTTFYKLVKGSCIRQTSGKRHQVCNCRPNRFKRDCQFGKLSQRVMKCRLTRGSRGNYCKCWQEKIDIPVTCRATSTRKLTGCTIRKGLNRFMKVRYFYSAKERCKCVKRHRDRLVWCGCHSKPMYEVKPCPKKCKDPKRCSNRCVKQHIRYVGMMKVRNKRKVCVRKIVSLKKERCCCSPVVLDLKPRKKCVSGSLLIKYTYSKKLCHGKRSKLAQCCVVRRSRSRRVACKQGVIKTEASRCGRNGYFTITKTIAKLKKCKCTRKVRRSTCRCKCPKKKKRVACDAGKRIWRETIVSYKIVNCKCKRRVVAREFPLNPCKRMPKSPSKVGKCNKKGIKKLYYFYSVRSGCKCKKRTKVRTCRCRCSSRVSYTKWKCNAKSGLRTRVKTYVVRRGCHCVAKRKVEKRQTRCHRRRKVEKICRRGVLAFFLREYRRRGCKCSWKVTNVVRRRCDPPQPPKEIVKKKCISGNVRVLIRTKIRWVKKTIRLFDKYYHYTEKVVSKSRNSSTVTCKKRFFPPDVRPCKKGKYLKVTRYVYVGKCKCKVGAKRVFKSCICRKSMKRESTKCDKKRFAIVSTWKYRKWSSAQESCIWVRKTVRSPVHCSFKNRVVRGRCLNGKTYKITTHVQLPDRNKCKCLKLKESRTANCFCKPIVRRKKCDKGSCVRFTVTTPMKWNYKKSRCVPFGKKVKKRIICCCSKSVKRRTYCAPDGHRRVTRTWQVYSSRPIPRCIQKKRTDKLVINCQAAKYQTRLLRRKSSRSACGRNNYLVIRYYKLRLNKKKCTCEKYVYRKKRCRCRCRRGEKFERSFCKKGTNKRVRVYSRMLLKNCGCVKKLVFRASSVRCRRKPISTKWSRCNKKSCHQYRIDTVERPRNCKCKSLIRRRVNIRRKCCCNKQTTSDSVCTKMGWKVTTVYYTFDIRTRRCARKTRQNVVQDDELINCKNNPRHTRVKAANCALVIYHNRYWIDFRKCECRKKSRPVKAGKWCCSKKRRVKRHCRNRMFVFVTTVQKLKGMKCVNKYSYRKKSVPCKRGRNVRGKCNKATGWATDYISEARVMLNCFCKKTRVPKKRRCACPKPRYITDCLKNAGIVRKIKISFLLRSGRCVRKRKVISETKVCTKKPVLHHSSGCKSNNYITDTYKAQRRVGCDCFTKYFNKQRLCRCEPSKSKKAICKGRYLRVLHYMHFVNKKYTACNKKIVSKEKVPIRCRSSTNIGKCQPSGMKGRMVQRIERIIRHIKKCKCKTKRVIESTRICKCPDAYKKKGSCNRETEKRKITYFSFTLNSKRTKCRRHQRITYEVCYCNKRARKTTKCDRRSGNKLIISTWRQFSARTKSCVRKRKTDIREVQCDEKTTRTKTDCTASGWRTDIIKKHYKDFKSCSCRHSPRPIKVRCECVPKCHKKVVRCVGGQLVIKQKCYRLKAVSPYVNQCVPYYLKKTKSIKCCRRVKYQRNASCKKCVKKFHLWVYKNIKCKCKRVKKFWKKVRCCCPKKRCRTTCEMKGKAKVTRCTWYKLTNGSCVRHIDVRVKPVKCLKRQEYWSKCRKQKANGRWFRCSVLKSVIRSAVKNCKCQPISTKVHQRYCCCGPKTVRNSCNAKTGVTTRTITKKVLVGEGFCKPVPRKKIIPAPTCHGTYKGENYGKCDLKRNQQKFFVWTVYRHGCKCKKRKAIKTTACGCRHKKPLGPFWTKCVKGVRKVYFYYFERVKIGRWRYKCVKKRVNHNVVDRCKPCGKRDKTNRVCKGAYWLRITTGWRRKTRKIKIPGRYHGSIRVSYRLCVRTRKSKPSRSISCPDPPEYKAKCNNFRKRIYRYYNLVRQCACRLKRSLVTVRACMCHKKNYSTKRCNTRTNQIVTSNYIYTAKKRVCIKKRRDVYSKVPCRVGKVVRDKTVIDCKNGRRKGLSKYKKVRYYIFYYSHCKCKKRFFAKWKLCGCASKKKREVCRNGKWYSTLYSVTPIFDRNACEVTKRFVNRDVSCSRNARKKLLSPCNASCIRKYAIYYRRLDRRTCRCRVARPIIVRQVCGCNKCPKVGRNKITKRVSCDGSDGIKIFTTIKKVFVHNGNLFNRWDISVPKYTCIREVKRKKNKIVCTKGSVITKEKCVGAIRKLTVKRQVRVACRCRVKYNTVPGGRCKCKGKEPKPPKVWKSDNCSKPPYMRRVTIYSYKLDKSDPRKWKCKVVSKVIKQRCGCPKKEKNSAYCNGKGSIIHKKTYKKFIPKLRSCVWKNVLSKKAASCSKAQLAKNELPPRRTTCKKSTNYMVTYVKKWYEVDPRDCKCKLKTKHWRCPCRCAHKNKIVNKRCIRGHIITYTAVNFVKKGCKCLKTTRGRRKFVTCKHKREDQPDRIVIGQCQRKGPNRNAGYVRVVYEKEYPRRCKCKTDRRKRWEPCDCSLIPQYKSRSRLICHKSGAYFNRVTTYYVVQLSSEGGSFCEKRRRSVIVRINKCFDRRGRPLRRKVTSGFDKCSRRRTRCNYKKLIQQSIVRKCACKWKTIEVIGKKCCCDKPTVRRSCLRNDTKVKITKYYILDGSGNCVKKTKKQKYKLTKKKSCKYSSGYVVRCTGRRKQAVYRKYYQQSSTSQTVSASRTTKTSAFLVDASLRESLRRSAAMLNATGGFMKWWCELFGAEMKESDACQSLDLGTPKHVLESHHELRWDGAIKPRLD</sequence>
<evidence type="ECO:0000256" key="5">
    <source>
        <dbReference type="PROSITE-ProRule" id="PRU01005"/>
    </source>
</evidence>
<comment type="caution">
    <text evidence="10">The sequence shown here is derived from an EMBL/GenBank/DDBJ whole genome shotgun (WGS) entry which is preliminary data.</text>
</comment>
<dbReference type="InterPro" id="IPR052577">
    <property type="entry name" value="VWA7"/>
</dbReference>
<dbReference type="STRING" id="282301.A0A267GJ37"/>
<dbReference type="Gene3D" id="2.10.25.10">
    <property type="entry name" value="Laminin"/>
    <property type="match status" value="1"/>
</dbReference>
<evidence type="ECO:0008006" key="12">
    <source>
        <dbReference type="Google" id="ProtNLM"/>
    </source>
</evidence>
<dbReference type="SMART" id="SM00327">
    <property type="entry name" value="VWA"/>
    <property type="match status" value="2"/>
</dbReference>
<dbReference type="PROSITE" id="PS50234">
    <property type="entry name" value="VWFA"/>
    <property type="match status" value="1"/>
</dbReference>
<feature type="domain" description="VWFA" evidence="7">
    <location>
        <begin position="62"/>
        <end position="235"/>
    </location>
</feature>
<feature type="chain" id="PRO_5013374805" description="VWFA domain-containing protein" evidence="6">
    <location>
        <begin position="22"/>
        <end position="4112"/>
    </location>
</feature>
<dbReference type="EMBL" id="NIVC01000294">
    <property type="protein sequence ID" value="PAA86075.1"/>
    <property type="molecule type" value="Genomic_DNA"/>
</dbReference>
<feature type="disulfide bond" evidence="5">
    <location>
        <begin position="1147"/>
        <end position="1160"/>
    </location>
</feature>
<dbReference type="PROSITE" id="PS51233">
    <property type="entry name" value="VWFD"/>
    <property type="match status" value="1"/>
</dbReference>